<gene>
    <name evidence="1" type="ORF">ACJ72_06532</name>
</gene>
<comment type="caution">
    <text evidence="1">The sequence shown here is derived from an EMBL/GenBank/DDBJ whole genome shotgun (WGS) entry which is preliminary data.</text>
</comment>
<dbReference type="AlphaFoldDB" id="A0A1B7NR85"/>
<proteinExistence type="predicted"/>
<accession>A0A1B7NR85</accession>
<dbReference type="Proteomes" id="UP000091918">
    <property type="component" value="Unassembled WGS sequence"/>
</dbReference>
<keyword evidence="2" id="KW-1185">Reference proteome</keyword>
<dbReference type="EMBL" id="LGUA01001136">
    <property type="protein sequence ID" value="OAX79147.1"/>
    <property type="molecule type" value="Genomic_DNA"/>
</dbReference>
<evidence type="ECO:0000313" key="2">
    <source>
        <dbReference type="Proteomes" id="UP000091918"/>
    </source>
</evidence>
<evidence type="ECO:0000313" key="1">
    <source>
        <dbReference type="EMBL" id="OAX79147.1"/>
    </source>
</evidence>
<protein>
    <submittedName>
        <fullName evidence="1">Uncharacterized protein</fullName>
    </submittedName>
</protein>
<name>A0A1B7NR85_9EURO</name>
<sequence>MLASCRGSRGNISGLSRVVRVLANHRYFWAPRFCSR</sequence>
<organism evidence="1 2">
    <name type="scientific">Emergomyces africanus</name>
    <dbReference type="NCBI Taxonomy" id="1955775"/>
    <lineage>
        <taxon>Eukaryota</taxon>
        <taxon>Fungi</taxon>
        <taxon>Dikarya</taxon>
        <taxon>Ascomycota</taxon>
        <taxon>Pezizomycotina</taxon>
        <taxon>Eurotiomycetes</taxon>
        <taxon>Eurotiomycetidae</taxon>
        <taxon>Onygenales</taxon>
        <taxon>Ajellomycetaceae</taxon>
        <taxon>Emergomyces</taxon>
    </lineage>
</organism>
<reference evidence="1 2" key="1">
    <citation type="submission" date="2015-07" db="EMBL/GenBank/DDBJ databases">
        <title>Emmonsia species relationships and genome sequence.</title>
        <authorList>
            <person name="Cuomo C.A."/>
            <person name="Schwartz I.S."/>
            <person name="Kenyon C."/>
            <person name="de Hoog G.S."/>
            <person name="Govender N.P."/>
            <person name="Botha A."/>
            <person name="Moreno L."/>
            <person name="de Vries M."/>
            <person name="Munoz J.F."/>
            <person name="Stielow J.B."/>
        </authorList>
    </citation>
    <scope>NUCLEOTIDE SEQUENCE [LARGE SCALE GENOMIC DNA]</scope>
    <source>
        <strain evidence="1 2">CBS 136260</strain>
    </source>
</reference>